<accession>A0ABX0Q7W8</accession>
<sequence length="233" mass="26798">MRELPILFSAPMVHAILEGRKTVTRRVVKPTYQSIEERDDGSLWPWREDLNRATDYWYPCPYGAPGDRLWVRETFALEHDVEGGEPPHADGRPVRRRPDDDVDGLLPLWTQAHYRATDPAPDLCCDRPSCAQCRDHDTGPHWRPAIHMPRWASRITLEVTAVRVERLQGITAEQAIAEGMVSHLREHDAVVDLRQQFADLWDGLAKPGTTWADNPWVWCIEFRLVEVPRADQA</sequence>
<gene>
    <name evidence="2" type="ORF">HBF26_17040</name>
</gene>
<feature type="region of interest" description="Disordered" evidence="1">
    <location>
        <begin position="80"/>
        <end position="100"/>
    </location>
</feature>
<evidence type="ECO:0000313" key="3">
    <source>
        <dbReference type="Proteomes" id="UP001429601"/>
    </source>
</evidence>
<reference evidence="2 3" key="1">
    <citation type="journal article" date="2011" name="Curr. Microbiol.">
        <title>Luteibacter jiangsuensis sp. nov.: a methamidophos-degrading bacterium isolated from a methamidophos-manufacturing factory.</title>
        <authorList>
            <person name="Wang L."/>
            <person name="Wang G.L."/>
            <person name="Li S.P."/>
            <person name="Jiang J.D."/>
        </authorList>
    </citation>
    <scope>NUCLEOTIDE SEQUENCE [LARGE SCALE GENOMIC DNA]</scope>
    <source>
        <strain evidence="2 3">CGMCC 1.10133</strain>
    </source>
</reference>
<comment type="caution">
    <text evidence="2">The sequence shown here is derived from an EMBL/GenBank/DDBJ whole genome shotgun (WGS) entry which is preliminary data.</text>
</comment>
<organism evidence="2 3">
    <name type="scientific">Luteibacter jiangsuensis</name>
    <dbReference type="NCBI Taxonomy" id="637577"/>
    <lineage>
        <taxon>Bacteria</taxon>
        <taxon>Pseudomonadati</taxon>
        <taxon>Pseudomonadota</taxon>
        <taxon>Gammaproteobacteria</taxon>
        <taxon>Lysobacterales</taxon>
        <taxon>Rhodanobacteraceae</taxon>
        <taxon>Luteibacter</taxon>
    </lineage>
</organism>
<evidence type="ECO:0000313" key="2">
    <source>
        <dbReference type="EMBL" id="NID06604.1"/>
    </source>
</evidence>
<dbReference type="Proteomes" id="UP001429601">
    <property type="component" value="Unassembled WGS sequence"/>
</dbReference>
<name>A0ABX0Q7W8_9GAMM</name>
<proteinExistence type="predicted"/>
<keyword evidence="3" id="KW-1185">Reference proteome</keyword>
<protein>
    <submittedName>
        <fullName evidence="2">ASCH domain-containing protein</fullName>
    </submittedName>
</protein>
<dbReference type="EMBL" id="JAAQQR010000010">
    <property type="protein sequence ID" value="NID06604.1"/>
    <property type="molecule type" value="Genomic_DNA"/>
</dbReference>
<feature type="compositionally biased region" description="Basic and acidic residues" evidence="1">
    <location>
        <begin position="80"/>
        <end position="99"/>
    </location>
</feature>
<dbReference type="RefSeq" id="WP_167129156.1">
    <property type="nucleotide sequence ID" value="NZ_JAAQQR010000010.1"/>
</dbReference>
<evidence type="ECO:0000256" key="1">
    <source>
        <dbReference type="SAM" id="MobiDB-lite"/>
    </source>
</evidence>